<name>A0A6J6D9T1_9ZZZZ</name>
<sequence>MFLDWTDFKLAQGSGAEFERAVGAKLLNQLGTLLGVFAQKIVLISLNH</sequence>
<gene>
    <name evidence="1" type="ORF">UFOPK1591_00673</name>
</gene>
<proteinExistence type="predicted"/>
<accession>A0A6J6D9T1</accession>
<dbReference type="EMBL" id="CAEZTD010000040">
    <property type="protein sequence ID" value="CAB4560066.1"/>
    <property type="molecule type" value="Genomic_DNA"/>
</dbReference>
<evidence type="ECO:0000313" key="1">
    <source>
        <dbReference type="EMBL" id="CAB4560066.1"/>
    </source>
</evidence>
<dbReference type="AlphaFoldDB" id="A0A6J6D9T1"/>
<organism evidence="1">
    <name type="scientific">freshwater metagenome</name>
    <dbReference type="NCBI Taxonomy" id="449393"/>
    <lineage>
        <taxon>unclassified sequences</taxon>
        <taxon>metagenomes</taxon>
        <taxon>ecological metagenomes</taxon>
    </lineage>
</organism>
<reference evidence="1" key="1">
    <citation type="submission" date="2020-05" db="EMBL/GenBank/DDBJ databases">
        <authorList>
            <person name="Chiriac C."/>
            <person name="Salcher M."/>
            <person name="Ghai R."/>
            <person name="Kavagutti S V."/>
        </authorList>
    </citation>
    <scope>NUCLEOTIDE SEQUENCE</scope>
</reference>
<protein>
    <submittedName>
        <fullName evidence="1">Unannotated protein</fullName>
    </submittedName>
</protein>